<dbReference type="AlphaFoldDB" id="A0AAV1ED74"/>
<evidence type="ECO:0000256" key="1">
    <source>
        <dbReference type="SAM" id="MobiDB-lite"/>
    </source>
</evidence>
<dbReference type="Pfam" id="PF03017">
    <property type="entry name" value="Transposase_23"/>
    <property type="match status" value="1"/>
</dbReference>
<dbReference type="EMBL" id="OX459126">
    <property type="protein sequence ID" value="CAI9117533.1"/>
    <property type="molecule type" value="Genomic_DNA"/>
</dbReference>
<organism evidence="3 4">
    <name type="scientific">Oldenlandia corymbosa var. corymbosa</name>
    <dbReference type="NCBI Taxonomy" id="529605"/>
    <lineage>
        <taxon>Eukaryota</taxon>
        <taxon>Viridiplantae</taxon>
        <taxon>Streptophyta</taxon>
        <taxon>Embryophyta</taxon>
        <taxon>Tracheophyta</taxon>
        <taxon>Spermatophyta</taxon>
        <taxon>Magnoliopsida</taxon>
        <taxon>eudicotyledons</taxon>
        <taxon>Gunneridae</taxon>
        <taxon>Pentapetalae</taxon>
        <taxon>asterids</taxon>
        <taxon>lamiids</taxon>
        <taxon>Gentianales</taxon>
        <taxon>Rubiaceae</taxon>
        <taxon>Rubioideae</taxon>
        <taxon>Spermacoceae</taxon>
        <taxon>Hedyotis-Oldenlandia complex</taxon>
        <taxon>Oldenlandia</taxon>
    </lineage>
</organism>
<dbReference type="InterPro" id="IPR004252">
    <property type="entry name" value="Probable_transposase_24"/>
</dbReference>
<reference evidence="3" key="1">
    <citation type="submission" date="2023-03" db="EMBL/GenBank/DDBJ databases">
        <authorList>
            <person name="Julca I."/>
        </authorList>
    </citation>
    <scope>NUCLEOTIDE SEQUENCE</scope>
</reference>
<dbReference type="InterPro" id="IPR004264">
    <property type="entry name" value="Transposase_23"/>
</dbReference>
<evidence type="ECO:0000259" key="2">
    <source>
        <dbReference type="Pfam" id="PF03017"/>
    </source>
</evidence>
<dbReference type="PANTHER" id="PTHR33144">
    <property type="entry name" value="OS10G0409366 PROTEIN-RELATED"/>
    <property type="match status" value="1"/>
</dbReference>
<dbReference type="Proteomes" id="UP001161247">
    <property type="component" value="Chromosome 9"/>
</dbReference>
<accession>A0AAV1ED74</accession>
<keyword evidence="4" id="KW-1185">Reference proteome</keyword>
<feature type="region of interest" description="Disordered" evidence="1">
    <location>
        <begin position="268"/>
        <end position="291"/>
    </location>
</feature>
<sequence>MAPKSRRSVTKGGFNHGLRDDEIEELEHQPPKNLHNEVPQQQNKEQGKARGVRGPTMLKSMWVTVPGEKTIKIDMNAKGQPIGPNKKTFVEFLGTIARTPKFTPLEVEDWHKVSEVRKKEIIGIVKAKYDIPPGGEHWILRSLGKKRRSWKNRVKTQCFDPTLTTEDNAPKRPARVGEDQWKHLLPYWAEEKTKERAQKNKETRRNLNMHPTTGKRSFAEVEEDLRLELGHVPSRSELFVECFGDSEGNPPNEAVATTFAKIKVAQSTLPPGSQDPISPNDSFAQARGKDPPGRVRMVGLGVAPCNVWGGIPSRNASNRMVLQHQEDMNRMKVVLDQNTQLMASLQERLDSQQRMIDSTSRGNFFPGQSSNSVDLQKTLREKDVVFLKSAQENGKIVAKGKLRSLDPNKEVGGLRLGNLWCEVHIDRAIEWDEELLLPYSNLYTIVEAVGTSVAWLRNLVIISNLMFKSSS</sequence>
<feature type="domain" description="Transposase Tnp1/En/Spm-like" evidence="2">
    <location>
        <begin position="385"/>
        <end position="449"/>
    </location>
</feature>
<dbReference type="PANTHER" id="PTHR33144:SF46">
    <property type="entry name" value="OS04G0610000 PROTEIN"/>
    <property type="match status" value="1"/>
</dbReference>
<dbReference type="Pfam" id="PF03004">
    <property type="entry name" value="Transposase_24"/>
    <property type="match status" value="1"/>
</dbReference>
<feature type="region of interest" description="Disordered" evidence="1">
    <location>
        <begin position="1"/>
        <end position="52"/>
    </location>
</feature>
<protein>
    <submittedName>
        <fullName evidence="3">OLC1v1018933C1</fullName>
    </submittedName>
</protein>
<feature type="compositionally biased region" description="Polar residues" evidence="1">
    <location>
        <begin position="268"/>
        <end position="283"/>
    </location>
</feature>
<evidence type="ECO:0000313" key="4">
    <source>
        <dbReference type="Proteomes" id="UP001161247"/>
    </source>
</evidence>
<name>A0AAV1ED74_OLDCO</name>
<proteinExistence type="predicted"/>
<gene>
    <name evidence="3" type="ORF">OLC1_LOCUS23582</name>
</gene>
<evidence type="ECO:0000313" key="3">
    <source>
        <dbReference type="EMBL" id="CAI9117533.1"/>
    </source>
</evidence>